<dbReference type="GeneID" id="78570477"/>
<dbReference type="RefSeq" id="WP_115083065.1">
    <property type="nucleotide sequence ID" value="NZ_UGTP01000001.1"/>
</dbReference>
<accession>A0A379F0K2</accession>
<protein>
    <submittedName>
        <fullName evidence="2">Uncharacterized protein</fullName>
    </submittedName>
</protein>
<gene>
    <name evidence="2" type="ORF">NCTC13043_00762</name>
</gene>
<evidence type="ECO:0000313" key="3">
    <source>
        <dbReference type="Proteomes" id="UP000254235"/>
    </source>
</evidence>
<feature type="signal peptide" evidence="1">
    <location>
        <begin position="1"/>
        <end position="23"/>
    </location>
</feature>
<sequence>MKKLFLSLLAVGFLAIAPATSLASNSNIVATNCPNGGKKVDAKAFTNKLVKELKLNKKQAAELLKLNNEYADILVCPKQKTDCKTAESCCKKNEASHCDKQTKSECKGEAGSCCKQAKPECKSEAAQCNKQAQTECKGEAGNCCKQAKPECKSEAAQCNKQAQTGCEGEAGNCCKQAKPECKGEANHCDKQAKAECPKRMCEMKTKRNAYLEGLKKILTDKQYQQFMKM</sequence>
<reference evidence="2 3" key="1">
    <citation type="submission" date="2018-06" db="EMBL/GenBank/DDBJ databases">
        <authorList>
            <consortium name="Pathogen Informatics"/>
            <person name="Doyle S."/>
        </authorList>
    </citation>
    <scope>NUCLEOTIDE SEQUENCE [LARGE SCALE GENOMIC DNA]</scope>
    <source>
        <strain evidence="2 3">NCTC13043</strain>
    </source>
</reference>
<organism evidence="2 3">
    <name type="scientific">Prevotella pallens</name>
    <dbReference type="NCBI Taxonomy" id="60133"/>
    <lineage>
        <taxon>Bacteria</taxon>
        <taxon>Pseudomonadati</taxon>
        <taxon>Bacteroidota</taxon>
        <taxon>Bacteroidia</taxon>
        <taxon>Bacteroidales</taxon>
        <taxon>Prevotellaceae</taxon>
        <taxon>Prevotella</taxon>
    </lineage>
</organism>
<evidence type="ECO:0000313" key="2">
    <source>
        <dbReference type="EMBL" id="SUC12167.1"/>
    </source>
</evidence>
<evidence type="ECO:0000256" key="1">
    <source>
        <dbReference type="SAM" id="SignalP"/>
    </source>
</evidence>
<name>A0A379F0K2_9BACT</name>
<dbReference type="AlphaFoldDB" id="A0A379F0K2"/>
<feature type="chain" id="PRO_5016830304" evidence="1">
    <location>
        <begin position="24"/>
        <end position="229"/>
    </location>
</feature>
<dbReference type="Proteomes" id="UP000254235">
    <property type="component" value="Unassembled WGS sequence"/>
</dbReference>
<keyword evidence="1" id="KW-0732">Signal</keyword>
<proteinExistence type="predicted"/>
<dbReference type="EMBL" id="UGTP01000001">
    <property type="protein sequence ID" value="SUC12167.1"/>
    <property type="molecule type" value="Genomic_DNA"/>
</dbReference>